<evidence type="ECO:0000313" key="8">
    <source>
        <dbReference type="Proteomes" id="UP000052943"/>
    </source>
</evidence>
<dbReference type="GO" id="GO:0005576">
    <property type="term" value="C:extracellular region"/>
    <property type="evidence" value="ECO:0007669"/>
    <property type="project" value="UniProtKB-SubCell"/>
</dbReference>
<dbReference type="OMA" id="PYCNALH"/>
<evidence type="ECO:0000313" key="6">
    <source>
        <dbReference type="EMBL" id="KUF81734.1"/>
    </source>
</evidence>
<feature type="chain" id="PRO_5007439876" description="RxLR effector protein" evidence="5">
    <location>
        <begin position="22"/>
        <end position="120"/>
    </location>
</feature>
<comment type="caution">
    <text evidence="6">The sequence shown here is derived from an EMBL/GenBank/DDBJ whole genome shotgun (WGS) entry which is preliminary data.</text>
</comment>
<evidence type="ECO:0000256" key="2">
    <source>
        <dbReference type="ARBA" id="ARBA00010400"/>
    </source>
</evidence>
<dbReference type="EMBL" id="LNFP01003169">
    <property type="protein sequence ID" value="KUF81734.1"/>
    <property type="molecule type" value="Genomic_DNA"/>
</dbReference>
<dbReference type="Pfam" id="PF16810">
    <property type="entry name" value="RXLR"/>
    <property type="match status" value="1"/>
</dbReference>
<comment type="function">
    <text evidence="5">Effector that suppresses plant defense responses during pathogen infection.</text>
</comment>
<gene>
    <name evidence="7" type="ORF">AM587_10001711</name>
    <name evidence="6" type="ORF">AM588_10000292</name>
</gene>
<keyword evidence="3 5" id="KW-0964">Secreted</keyword>
<dbReference type="Proteomes" id="UP000054636">
    <property type="component" value="Unassembled WGS sequence"/>
</dbReference>
<evidence type="ECO:0000256" key="4">
    <source>
        <dbReference type="ARBA" id="ARBA00022729"/>
    </source>
</evidence>
<comment type="domain">
    <text evidence="5">The RxLR-dEER motif acts to carry the protein into the host cell cytoplasm through binding to cell surface phosphatidylinositol-3-phosphate.</text>
</comment>
<protein>
    <recommendedName>
        <fullName evidence="5">RxLR effector protein</fullName>
    </recommendedName>
</protein>
<feature type="signal peptide" evidence="5">
    <location>
        <begin position="1"/>
        <end position="21"/>
    </location>
</feature>
<dbReference type="Proteomes" id="UP000052943">
    <property type="component" value="Unassembled WGS sequence"/>
</dbReference>
<comment type="subcellular location">
    <subcellularLocation>
        <location evidence="1 5">Secreted</location>
    </subcellularLocation>
</comment>
<proteinExistence type="inferred from homology"/>
<comment type="similarity">
    <text evidence="2 5">Belongs to the RxLR effector family.</text>
</comment>
<evidence type="ECO:0000313" key="9">
    <source>
        <dbReference type="Proteomes" id="UP000054636"/>
    </source>
</evidence>
<evidence type="ECO:0000256" key="1">
    <source>
        <dbReference type="ARBA" id="ARBA00004613"/>
    </source>
</evidence>
<dbReference type="InterPro" id="IPR031825">
    <property type="entry name" value="RXLR"/>
</dbReference>
<sequence>MRLAYILVVLIAGTLHANSNAFPVVADAKTMIKNGGSPDIFASTHTDDHRLLRRVENYEGVVEEEGGGFKDKLKAVAEKLNPVKAAEKAKDKAKEIKDKVLESDWDKLVKHLQIHGDNKG</sequence>
<reference evidence="8 9" key="1">
    <citation type="submission" date="2015-11" db="EMBL/GenBank/DDBJ databases">
        <title>Genomes and virulence difference between two physiological races of Phytophthora nicotianae.</title>
        <authorList>
            <person name="Liu H."/>
            <person name="Ma X."/>
            <person name="Yu H."/>
            <person name="Fang D."/>
            <person name="Li Y."/>
            <person name="Wang X."/>
            <person name="Wang W."/>
            <person name="Dong Y."/>
            <person name="Xiao B."/>
        </authorList>
    </citation>
    <scope>NUCLEOTIDE SEQUENCE [LARGE SCALE GENOMIC DNA]</scope>
    <source>
        <strain evidence="8">race 0</strain>
        <strain evidence="7">Race 0</strain>
        <strain evidence="6">Race 1</strain>
        <strain evidence="9">race 1</strain>
    </source>
</reference>
<keyword evidence="4 5" id="KW-0732">Signal</keyword>
<dbReference type="AlphaFoldDB" id="A0A0W8CCD2"/>
<accession>A0A0W8CCD2</accession>
<evidence type="ECO:0000256" key="5">
    <source>
        <dbReference type="RuleBase" id="RU367124"/>
    </source>
</evidence>
<organism evidence="6 9">
    <name type="scientific">Phytophthora nicotianae</name>
    <name type="common">Potato buckeye rot agent</name>
    <name type="synonym">Phytophthora parasitica</name>
    <dbReference type="NCBI Taxonomy" id="4792"/>
    <lineage>
        <taxon>Eukaryota</taxon>
        <taxon>Sar</taxon>
        <taxon>Stramenopiles</taxon>
        <taxon>Oomycota</taxon>
        <taxon>Peronosporomycetes</taxon>
        <taxon>Peronosporales</taxon>
        <taxon>Peronosporaceae</taxon>
        <taxon>Phytophthora</taxon>
    </lineage>
</organism>
<evidence type="ECO:0000256" key="3">
    <source>
        <dbReference type="ARBA" id="ARBA00022525"/>
    </source>
</evidence>
<dbReference type="EMBL" id="LNFO01003860">
    <property type="protein sequence ID" value="KUF82036.1"/>
    <property type="molecule type" value="Genomic_DNA"/>
</dbReference>
<evidence type="ECO:0000313" key="7">
    <source>
        <dbReference type="EMBL" id="KUF82036.1"/>
    </source>
</evidence>
<name>A0A0W8CCD2_PHYNI</name>